<dbReference type="Proteomes" id="UP001059597">
    <property type="component" value="Chromosome"/>
</dbReference>
<keyword evidence="3" id="KW-1185">Reference proteome</keyword>
<organism evidence="2 3">
    <name type="scientific">Streptomyces nigrescens</name>
    <dbReference type="NCBI Taxonomy" id="1920"/>
    <lineage>
        <taxon>Bacteria</taxon>
        <taxon>Bacillati</taxon>
        <taxon>Actinomycetota</taxon>
        <taxon>Actinomycetes</taxon>
        <taxon>Kitasatosporales</taxon>
        <taxon>Streptomycetaceae</taxon>
        <taxon>Streptomyces</taxon>
    </lineage>
</organism>
<feature type="domain" description="Carrier" evidence="1">
    <location>
        <begin position="20"/>
        <end position="65"/>
    </location>
</feature>
<evidence type="ECO:0000313" key="2">
    <source>
        <dbReference type="EMBL" id="BDM69432.1"/>
    </source>
</evidence>
<protein>
    <recommendedName>
        <fullName evidence="1">Carrier domain-containing protein</fullName>
    </recommendedName>
</protein>
<reference evidence="2" key="1">
    <citation type="submission" date="2022-06" db="EMBL/GenBank/DDBJ databases">
        <title>Complete genome sequence of Streptomyces nigrescens HEK616.</title>
        <authorList>
            <person name="Asamizu S."/>
            <person name="Onaka H."/>
        </authorList>
    </citation>
    <scope>NUCLEOTIDE SEQUENCE</scope>
    <source>
        <strain evidence="2">HEK616</strain>
    </source>
</reference>
<proteinExistence type="predicted"/>
<dbReference type="Gene3D" id="1.10.1200.10">
    <property type="entry name" value="ACP-like"/>
    <property type="match status" value="1"/>
</dbReference>
<gene>
    <name evidence="2" type="ORF">HEK616_29190</name>
</gene>
<dbReference type="RefSeq" id="WP_261953336.1">
    <property type="nucleotide sequence ID" value="NZ_AP026073.1"/>
</dbReference>
<dbReference type="Pfam" id="PF00550">
    <property type="entry name" value="PP-binding"/>
    <property type="match status" value="1"/>
</dbReference>
<name>A0ABN6QVK6_STRNI</name>
<dbReference type="EMBL" id="AP026073">
    <property type="protein sequence ID" value="BDM69432.1"/>
    <property type="molecule type" value="Genomic_DNA"/>
</dbReference>
<evidence type="ECO:0000259" key="1">
    <source>
        <dbReference type="Pfam" id="PF00550"/>
    </source>
</evidence>
<dbReference type="InterPro" id="IPR009081">
    <property type="entry name" value="PP-bd_ACP"/>
</dbReference>
<accession>A0ABN6QVK6</accession>
<dbReference type="InterPro" id="IPR036736">
    <property type="entry name" value="ACP-like_sf"/>
</dbReference>
<evidence type="ECO:0000313" key="3">
    <source>
        <dbReference type="Proteomes" id="UP001059597"/>
    </source>
</evidence>
<dbReference type="SUPFAM" id="SSF47336">
    <property type="entry name" value="ACP-like"/>
    <property type="match status" value="1"/>
</dbReference>
<sequence length="102" mass="10661">MSDPRPTHTPPASSATYTVICTALHETFGIDTAELHPDATFEELDVDSLALLEFALVMGERLGVTGETELRPGMTLAEATALVDTYSPAAHPTSAVTAASST</sequence>